<evidence type="ECO:0000256" key="7">
    <source>
        <dbReference type="ARBA" id="ARBA00021528"/>
    </source>
</evidence>
<evidence type="ECO:0000313" key="15">
    <source>
        <dbReference type="EMBL" id="KTD61794.1"/>
    </source>
</evidence>
<dbReference type="NCBIfam" id="NF007233">
    <property type="entry name" value="PRK09653.1"/>
    <property type="match status" value="1"/>
</dbReference>
<dbReference type="InterPro" id="IPR027417">
    <property type="entry name" value="P-loop_NTPase"/>
</dbReference>
<comment type="subunit">
    <text evidence="5">Homohexamer.</text>
</comment>
<gene>
    <name evidence="15" type="ORF">Lspi_2424</name>
</gene>
<dbReference type="InterPro" id="IPR042112">
    <property type="entry name" value="P_AcTrfase_dom2"/>
</dbReference>
<evidence type="ECO:0000256" key="1">
    <source>
        <dbReference type="ARBA" id="ARBA00004496"/>
    </source>
</evidence>
<comment type="subcellular location">
    <subcellularLocation>
        <location evidence="1 12">Cytoplasm</location>
    </subcellularLocation>
</comment>
<dbReference type="Pfam" id="PF07085">
    <property type="entry name" value="DRTGG"/>
    <property type="match status" value="1"/>
</dbReference>
<dbReference type="PANTHER" id="PTHR43356">
    <property type="entry name" value="PHOSPHATE ACETYLTRANSFERASE"/>
    <property type="match status" value="1"/>
</dbReference>
<dbReference type="InterPro" id="IPR050500">
    <property type="entry name" value="Phos_Acetyltrans/Butyryltrans"/>
</dbReference>
<dbReference type="InterPro" id="IPR028979">
    <property type="entry name" value="Ser_kin/Pase_Hpr-like_N_sf"/>
</dbReference>
<dbReference type="UniPathway" id="UPA00340">
    <property type="reaction ID" value="UER00459"/>
</dbReference>
<dbReference type="NCBIfam" id="TIGR00651">
    <property type="entry name" value="pta"/>
    <property type="match status" value="1"/>
</dbReference>
<dbReference type="InterPro" id="IPR010766">
    <property type="entry name" value="DRTGG"/>
</dbReference>
<comment type="similarity">
    <text evidence="4 12">In the N-terminal section; belongs to the CobB/CobQ family.</text>
</comment>
<evidence type="ECO:0000256" key="3">
    <source>
        <dbReference type="ARBA" id="ARBA00008756"/>
    </source>
</evidence>
<name>A0A0W0YY56_LEGSP</name>
<evidence type="ECO:0000256" key="11">
    <source>
        <dbReference type="ARBA" id="ARBA00031108"/>
    </source>
</evidence>
<reference evidence="15 16" key="1">
    <citation type="submission" date="2015-11" db="EMBL/GenBank/DDBJ databases">
        <title>Genomic analysis of 38 Legionella species identifies large and diverse effector repertoires.</title>
        <authorList>
            <person name="Burstein D."/>
            <person name="Amaro F."/>
            <person name="Zusman T."/>
            <person name="Lifshitz Z."/>
            <person name="Cohen O."/>
            <person name="Gilbert J.A."/>
            <person name="Pupko T."/>
            <person name="Shuman H.A."/>
            <person name="Segal G."/>
        </authorList>
    </citation>
    <scope>NUCLEOTIDE SEQUENCE [LARGE SCALE GENOMIC DNA]</scope>
    <source>
        <strain evidence="15 16">Mt.St.Helens-9</strain>
    </source>
</reference>
<feature type="domain" description="DRTGG" evidence="14">
    <location>
        <begin position="204"/>
        <end position="317"/>
    </location>
</feature>
<dbReference type="SUPFAM" id="SSF75138">
    <property type="entry name" value="HprK N-terminal domain-like"/>
    <property type="match status" value="1"/>
</dbReference>
<evidence type="ECO:0000256" key="10">
    <source>
        <dbReference type="ARBA" id="ARBA00023315"/>
    </source>
</evidence>
<keyword evidence="16" id="KW-1185">Reference proteome</keyword>
<evidence type="ECO:0000313" key="16">
    <source>
        <dbReference type="Proteomes" id="UP000054877"/>
    </source>
</evidence>
<evidence type="ECO:0000256" key="12">
    <source>
        <dbReference type="PIRNR" id="PIRNR006107"/>
    </source>
</evidence>
<dbReference type="PANTHER" id="PTHR43356:SF3">
    <property type="entry name" value="PHOSPHATE ACETYLTRANSFERASE"/>
    <property type="match status" value="1"/>
</dbReference>
<dbReference type="EC" id="2.3.1.8" evidence="6 12"/>
<comment type="caution">
    <text evidence="15">The sequence shown here is derived from an EMBL/GenBank/DDBJ whole genome shotgun (WGS) entry which is preliminary data.</text>
</comment>
<dbReference type="OrthoDB" id="9808984at2"/>
<dbReference type="GO" id="GO:0008959">
    <property type="term" value="F:phosphate acetyltransferase activity"/>
    <property type="evidence" value="ECO:0007669"/>
    <property type="project" value="UniProtKB-EC"/>
</dbReference>
<comment type="pathway">
    <text evidence="2 12">Metabolic intermediate biosynthesis; acetyl-CoA biosynthesis; acetyl-CoA from acetate: step 2/2.</text>
</comment>
<evidence type="ECO:0000256" key="5">
    <source>
        <dbReference type="ARBA" id="ARBA00011643"/>
    </source>
</evidence>
<dbReference type="RefSeq" id="WP_058484315.1">
    <property type="nucleotide sequence ID" value="NZ_CAAAII010000001.1"/>
</dbReference>
<evidence type="ECO:0000256" key="6">
    <source>
        <dbReference type="ARBA" id="ARBA00012707"/>
    </source>
</evidence>
<dbReference type="InterPro" id="IPR042113">
    <property type="entry name" value="P_AcTrfase_dom1"/>
</dbReference>
<accession>A0A0W0YY56</accession>
<dbReference type="NCBIfam" id="NF004167">
    <property type="entry name" value="PRK05632.1"/>
    <property type="match status" value="1"/>
</dbReference>
<dbReference type="Gene3D" id="3.40.50.10750">
    <property type="entry name" value="Isocitrate/Isopropylmalate dehydrogenase-like"/>
    <property type="match status" value="1"/>
</dbReference>
<keyword evidence="9 12" id="KW-0808">Transferase</keyword>
<comment type="function">
    <text evidence="12">Involved in acetate metabolism.</text>
</comment>
<dbReference type="PIRSF" id="PIRSF006107">
    <property type="entry name" value="PhpActrans_proteobac"/>
    <property type="match status" value="1"/>
</dbReference>
<evidence type="ECO:0000256" key="8">
    <source>
        <dbReference type="ARBA" id="ARBA00022490"/>
    </source>
</evidence>
<evidence type="ECO:0000256" key="4">
    <source>
        <dbReference type="ARBA" id="ARBA00009786"/>
    </source>
</evidence>
<dbReference type="EMBL" id="LNYX01000031">
    <property type="protein sequence ID" value="KTD61794.1"/>
    <property type="molecule type" value="Genomic_DNA"/>
</dbReference>
<comment type="similarity">
    <text evidence="3 12">In the C-terminal section; belongs to the phosphate acetyltransferase and butyryltransferase family.</text>
</comment>
<dbReference type="AlphaFoldDB" id="A0A0W0YY56"/>
<dbReference type="InterPro" id="IPR004614">
    <property type="entry name" value="P_AcTrfase"/>
</dbReference>
<feature type="domain" description="Phosphate acetyl/butaryl transferase" evidence="13">
    <location>
        <begin position="365"/>
        <end position="681"/>
    </location>
</feature>
<keyword evidence="10 12" id="KW-0012">Acyltransferase</keyword>
<dbReference type="GO" id="GO:0006085">
    <property type="term" value="P:acetyl-CoA biosynthetic process"/>
    <property type="evidence" value="ECO:0007669"/>
    <property type="project" value="UniProtKB-UniPathway"/>
</dbReference>
<dbReference type="Gene3D" id="3.40.1390.20">
    <property type="entry name" value="HprK N-terminal domain-like"/>
    <property type="match status" value="1"/>
</dbReference>
<keyword evidence="8 12" id="KW-0963">Cytoplasm</keyword>
<evidence type="ECO:0000259" key="14">
    <source>
        <dbReference type="Pfam" id="PF07085"/>
    </source>
</evidence>
<dbReference type="GO" id="GO:0005737">
    <property type="term" value="C:cytoplasm"/>
    <property type="evidence" value="ECO:0007669"/>
    <property type="project" value="UniProtKB-SubCell"/>
</dbReference>
<comment type="domain">
    <text evidence="12">The N-terminal region seems to be important for proper quaternary structure. The C-terminal region contains the substrate-binding site.</text>
</comment>
<dbReference type="InterPro" id="IPR002505">
    <property type="entry name" value="PTA_PTB"/>
</dbReference>
<dbReference type="Pfam" id="PF13500">
    <property type="entry name" value="AAA_26"/>
    <property type="match status" value="1"/>
</dbReference>
<dbReference type="Proteomes" id="UP000054877">
    <property type="component" value="Unassembled WGS sequence"/>
</dbReference>
<dbReference type="SUPFAM" id="SSF53659">
    <property type="entry name" value="Isocitrate/Isopropylmalate dehydrogenase-like"/>
    <property type="match status" value="1"/>
</dbReference>
<comment type="catalytic activity">
    <reaction evidence="12">
        <text>acetyl-CoA + phosphate = acetyl phosphate + CoA</text>
        <dbReference type="Rhea" id="RHEA:19521"/>
        <dbReference type="ChEBI" id="CHEBI:22191"/>
        <dbReference type="ChEBI" id="CHEBI:43474"/>
        <dbReference type="ChEBI" id="CHEBI:57287"/>
        <dbReference type="ChEBI" id="CHEBI:57288"/>
        <dbReference type="EC" id="2.3.1.8"/>
    </reaction>
</comment>
<dbReference type="PATRIC" id="fig|452.5.peg.2674"/>
<protein>
    <recommendedName>
        <fullName evidence="7 12">Phosphate acetyltransferase</fullName>
        <ecNumber evidence="6 12">2.3.1.8</ecNumber>
    </recommendedName>
    <alternativeName>
        <fullName evidence="11 12">Phosphotransacetylase</fullName>
    </alternativeName>
</protein>
<dbReference type="InterPro" id="IPR016475">
    <property type="entry name" value="P-Actrans_bac"/>
</dbReference>
<sequence length="687" mass="76439">MQRKIYVTGIEKRCGKSLISLGILTALKEQYSKMTCHKLFSESDNYQVPLLEDISHSTITPLMDINQGMLLMRHQPEDLVSLVFEKTPFETQDEIAYFEGTDFESDNDVFEYQFNLILAAKLDCDVILVISAYQRSINHTLSLVNNALETGKKHHANIVGIIVNRVPEQEDHNYQQRLLTDYGHLAFIITVPEFETLANPRVREIAQKLNAKIICGHNELHRPVRQMTVAAKTVANFLESRLERSGMLIITPSDRIDILFGSLLADQSAHYPKIAGIVLTGGEMPGAFICEIIGGLKNHFPVLLTQYGTYETATILYSAKYNLSKDNPAKVTEAIESIRPYISQAITKLLHRKPEFSHRLSPSVFLYELTIKARQKKRHIVLPEGFDKRVLVAADYLLKRNIVDITLLGNPEKIHLAAKRLELELPNVRIINIENNPCKEQYAKQYFQLRQHKNVNLPIALERMTDINYYAAMMVYSGDADGMVSGAAHTTADTVRPALEIIKTKPGVSRVSSIFIMCLPSRVLIYGDCAINPEPDSATLSEITTQAVIIAKRLGFKPKVALLSYSSGSSGKGDSVDKVVQAMKLVKQAHPDLLVEGPIQYDAAVDPEVARKKLPNSKVAGDANILIFPDLNTGNNTYKAVQRESGAMAIGPVLLGLNKPVNDLSRGCTPQDVINTILITAIQVEGD</sequence>
<dbReference type="Pfam" id="PF01515">
    <property type="entry name" value="PTA_PTB"/>
    <property type="match status" value="1"/>
</dbReference>
<proteinExistence type="inferred from homology"/>
<dbReference type="SUPFAM" id="SSF52540">
    <property type="entry name" value="P-loop containing nucleoside triphosphate hydrolases"/>
    <property type="match status" value="1"/>
</dbReference>
<dbReference type="STRING" id="452.Lspi_2424"/>
<evidence type="ECO:0000256" key="9">
    <source>
        <dbReference type="ARBA" id="ARBA00022679"/>
    </source>
</evidence>
<evidence type="ECO:0000256" key="2">
    <source>
        <dbReference type="ARBA" id="ARBA00004989"/>
    </source>
</evidence>
<evidence type="ECO:0000259" key="13">
    <source>
        <dbReference type="Pfam" id="PF01515"/>
    </source>
</evidence>
<dbReference type="Gene3D" id="3.40.50.10950">
    <property type="match status" value="1"/>
</dbReference>
<organism evidence="15 16">
    <name type="scientific">Legionella spiritensis</name>
    <dbReference type="NCBI Taxonomy" id="452"/>
    <lineage>
        <taxon>Bacteria</taxon>
        <taxon>Pseudomonadati</taxon>
        <taxon>Pseudomonadota</taxon>
        <taxon>Gammaproteobacteria</taxon>
        <taxon>Legionellales</taxon>
        <taxon>Legionellaceae</taxon>
        <taxon>Legionella</taxon>
    </lineage>
</organism>